<dbReference type="AlphaFoldDB" id="A0AAU8G0L4"/>
<dbReference type="Gene3D" id="1.10.287.1060">
    <property type="entry name" value="ESAT-6-like"/>
    <property type="match status" value="1"/>
</dbReference>
<dbReference type="RefSeq" id="WP_353708330.1">
    <property type="nucleotide sequence ID" value="NZ_CP159290.1"/>
</dbReference>
<name>A0AAU8G0L4_9MICO</name>
<sequence length="212" mass="22202">MSGFWGSSPSELRNLAARATDARGLLEDARHVLDTAVRATSWSGPDGDAFRTSWAEELAPRLSAAALVVDHLSTTLRHNAAQQESSSAPTGPSDGWALPSILRVGFASPFELEVCAPFDPDKGPSPQPLARPDLDDIVALPAPVPDGIGPVRSLPDRAPVPPDLDGIQSLPARVPPGSIPSLPDHAPLDLDDIQALPARLDPPDGASERFSG</sequence>
<feature type="region of interest" description="Disordered" evidence="1">
    <location>
        <begin position="142"/>
        <end position="212"/>
    </location>
</feature>
<evidence type="ECO:0000256" key="1">
    <source>
        <dbReference type="SAM" id="MobiDB-lite"/>
    </source>
</evidence>
<dbReference type="EMBL" id="CP159290">
    <property type="protein sequence ID" value="XCH30399.1"/>
    <property type="molecule type" value="Genomic_DNA"/>
</dbReference>
<organism evidence="2">
    <name type="scientific">Cellulosimicrobium sp. ES-005</name>
    <dbReference type="NCBI Taxonomy" id="3163031"/>
    <lineage>
        <taxon>Bacteria</taxon>
        <taxon>Bacillati</taxon>
        <taxon>Actinomycetota</taxon>
        <taxon>Actinomycetes</taxon>
        <taxon>Micrococcales</taxon>
        <taxon>Promicromonosporaceae</taxon>
        <taxon>Cellulosimicrobium</taxon>
    </lineage>
</organism>
<evidence type="ECO:0008006" key="3">
    <source>
        <dbReference type="Google" id="ProtNLM"/>
    </source>
</evidence>
<accession>A0AAU8G0L4</accession>
<proteinExistence type="predicted"/>
<evidence type="ECO:0000313" key="2">
    <source>
        <dbReference type="EMBL" id="XCH30399.1"/>
    </source>
</evidence>
<gene>
    <name evidence="2" type="ORF">ABRQ22_01500</name>
</gene>
<reference evidence="2" key="1">
    <citation type="submission" date="2024-06" db="EMBL/GenBank/DDBJ databases">
        <title>Complete genome sequence of the cellulolytic actinobacterium, Cellulosimicrobium ES-005.</title>
        <authorList>
            <person name="Matthews C.T."/>
            <person name="Underwood K.D."/>
            <person name="Ghanchi K.M."/>
            <person name="Fields S.D."/>
            <person name="Gardner S.G."/>
        </authorList>
    </citation>
    <scope>NUCLEOTIDE SEQUENCE</scope>
    <source>
        <strain evidence="2">ES-005</strain>
    </source>
</reference>
<protein>
    <recommendedName>
        <fullName evidence="3">PPE family domain-containing protein</fullName>
    </recommendedName>
</protein>